<keyword evidence="4" id="KW-1185">Reference proteome</keyword>
<dbReference type="AlphaFoldDB" id="A0A6I8MC31"/>
<accession>A0A6I8MC31</accession>
<dbReference type="Pfam" id="PF13173">
    <property type="entry name" value="AAA_14"/>
    <property type="match status" value="1"/>
</dbReference>
<dbReference type="EMBL" id="CABWIB010000001">
    <property type="protein sequence ID" value="VWL85799.1"/>
    <property type="molecule type" value="Genomic_DNA"/>
</dbReference>
<dbReference type="SUPFAM" id="SSF52540">
    <property type="entry name" value="P-loop containing nucleoside triphosphate hydrolases"/>
    <property type="match status" value="1"/>
</dbReference>
<protein>
    <recommendedName>
        <fullName evidence="5">ATPase</fullName>
    </recommendedName>
</protein>
<dbReference type="PANTHER" id="PTHR33295:SF20">
    <property type="entry name" value="ATPASE"/>
    <property type="match status" value="1"/>
</dbReference>
<evidence type="ECO:0000259" key="2">
    <source>
        <dbReference type="Pfam" id="PF13635"/>
    </source>
</evidence>
<dbReference type="RefSeq" id="WP_331458792.1">
    <property type="nucleotide sequence ID" value="NZ_CABWIB010000001.1"/>
</dbReference>
<dbReference type="InterPro" id="IPR025420">
    <property type="entry name" value="DUF4143"/>
</dbReference>
<evidence type="ECO:0000313" key="4">
    <source>
        <dbReference type="Proteomes" id="UP000419017"/>
    </source>
</evidence>
<dbReference type="InterPro" id="IPR041682">
    <property type="entry name" value="AAA_14"/>
</dbReference>
<feature type="domain" description="AAA" evidence="1">
    <location>
        <begin position="23"/>
        <end position="152"/>
    </location>
</feature>
<dbReference type="Pfam" id="PF13635">
    <property type="entry name" value="DUF4143"/>
    <property type="match status" value="1"/>
</dbReference>
<dbReference type="Proteomes" id="UP000419017">
    <property type="component" value="Unassembled WGS sequence"/>
</dbReference>
<dbReference type="InterPro" id="IPR027417">
    <property type="entry name" value="P-loop_NTPase"/>
</dbReference>
<gene>
    <name evidence="3" type="ORF">OMES3154_01087</name>
</gene>
<feature type="domain" description="DUF4143" evidence="2">
    <location>
        <begin position="229"/>
        <end position="328"/>
    </location>
</feature>
<name>A0A6I8MC31_9FUSO</name>
<evidence type="ECO:0000313" key="3">
    <source>
        <dbReference type="EMBL" id="VWL85799.1"/>
    </source>
</evidence>
<proteinExistence type="predicted"/>
<dbReference type="Gene3D" id="3.40.50.300">
    <property type="entry name" value="P-loop containing nucleotide triphosphate hydrolases"/>
    <property type="match status" value="1"/>
</dbReference>
<evidence type="ECO:0000259" key="1">
    <source>
        <dbReference type="Pfam" id="PF13173"/>
    </source>
</evidence>
<organism evidence="3 4">
    <name type="scientific">Oceanivirga miroungae</name>
    <dbReference type="NCBI Taxonomy" id="1130046"/>
    <lineage>
        <taxon>Bacteria</taxon>
        <taxon>Fusobacteriati</taxon>
        <taxon>Fusobacteriota</taxon>
        <taxon>Fusobacteriia</taxon>
        <taxon>Fusobacteriales</taxon>
        <taxon>Leptotrichiaceae</taxon>
        <taxon>Oceanivirga</taxon>
    </lineage>
</organism>
<evidence type="ECO:0008006" key="5">
    <source>
        <dbReference type="Google" id="ProtNLM"/>
    </source>
</evidence>
<sequence length="383" mass="45469">MEKLINRPNYLNQLIENKDIDLIKIITGIRRSGKSSLLQLFYNYLLEIGVNKKNIIHINFESLKYSNLKDYLDLYNYIKNHIENDDKIYLLFDEIQVISNFEKALESFRLDFNCDIYMTGSNAYMLSSEFSTLISGRYIEIKMLPLSFKEFLKFYNFDKNISKEEKFQNYLQIGGMPILHKLGDLKRINQTLEGIYSTIVLKDILQRNSQIDHSILSRLILFICSNIGNITINKYMQMLAASFFIYPISRYDIKGKNLLKTLGKNYIVDIGFRNLLLGYRNMDRGHILENIVFLELMRREYKVYIGKINDLEIDFIAETPQKKMYIQVSETLIDEKNRERELNSLFKIKDNYEKIILTMDRDFEKSFDGIRVINIIDWLLEDF</sequence>
<dbReference type="PANTHER" id="PTHR33295">
    <property type="entry name" value="ATPASE"/>
    <property type="match status" value="1"/>
</dbReference>
<reference evidence="3 4" key="1">
    <citation type="submission" date="2019-10" db="EMBL/GenBank/DDBJ databases">
        <authorList>
            <person name="Blom J."/>
        </authorList>
    </citation>
    <scope>NUCLEOTIDE SEQUENCE [LARGE SCALE GENOMIC DNA]</scope>
    <source>
        <strain evidence="3 4">ES3154-GLU</strain>
    </source>
</reference>